<dbReference type="HOGENOM" id="CLU_581334_0_0_1"/>
<proteinExistence type="predicted"/>
<dbReference type="Proteomes" id="UP000008383">
    <property type="component" value="Unassembled WGS sequence"/>
</dbReference>
<sequence length="488" mass="54588">MTTQYGKSEYYGKLSGKITTDDWDILVSYTREKLNHLLDKTWGSKPLLQNVKFTSKPYIPGVDLTEDYNFALSSPVLNFGNLDGNPRAFLKMGFSGSVTSTVKPNPPVTTPIPADVYFLQIGVPLASFSAEEDKFYLNILLETDINCLAGKDVVEFKSSEEAEHHIVFHFHNEDATTWDFTADTSKPHPLLENLLKAKGDVATWFGSRSHVAWVDYAVNKISSKKDPTSVLLRPKSYKFVIAEETLCVFIQTEGSGNPQGNTQGTRFGRKYDHFDFSPIPKDYTGSIIVSRDVFFQKFIWKQIQSVLPGGVIEKTAAAGAKLELRPTGLLNSGGSAWIGQWFCTLESSKIDCTDHPLTIEFFDEAPFDKPKYKWSWTFSGKFPFIENDKTIHITLSCEIPTKTKTLATVEGDTMKFTLAFESADQPPTKSDIDISPIKAEINLPTFTVDLPELNFFSTQNIFAPGERFIQVSDLMFPSDLVLCGNMPS</sequence>
<accession>D4DJ59</accession>
<organism evidence="1 2">
    <name type="scientific">Trichophyton verrucosum (strain HKI 0517)</name>
    <dbReference type="NCBI Taxonomy" id="663202"/>
    <lineage>
        <taxon>Eukaryota</taxon>
        <taxon>Fungi</taxon>
        <taxon>Dikarya</taxon>
        <taxon>Ascomycota</taxon>
        <taxon>Pezizomycotina</taxon>
        <taxon>Eurotiomycetes</taxon>
        <taxon>Eurotiomycetidae</taxon>
        <taxon>Onygenales</taxon>
        <taxon>Arthrodermataceae</taxon>
        <taxon>Trichophyton</taxon>
    </lineage>
</organism>
<gene>
    <name evidence="1" type="ORF">TRV_07225</name>
</gene>
<dbReference type="EMBL" id="ACYE01000423">
    <property type="protein sequence ID" value="EFE38118.1"/>
    <property type="molecule type" value="Genomic_DNA"/>
</dbReference>
<reference evidence="2" key="1">
    <citation type="journal article" date="2011" name="Genome Biol.">
        <title>Comparative and functional genomics provide insights into the pathogenicity of dermatophytic fungi.</title>
        <authorList>
            <person name="Burmester A."/>
            <person name="Shelest E."/>
            <person name="Gloeckner G."/>
            <person name="Heddergott C."/>
            <person name="Schindler S."/>
            <person name="Staib P."/>
            <person name="Heidel A."/>
            <person name="Felder M."/>
            <person name="Petzold A."/>
            <person name="Szafranski K."/>
            <person name="Feuermann M."/>
            <person name="Pedruzzi I."/>
            <person name="Priebe S."/>
            <person name="Groth M."/>
            <person name="Winkler R."/>
            <person name="Li W."/>
            <person name="Kniemeyer O."/>
            <person name="Schroeckh V."/>
            <person name="Hertweck C."/>
            <person name="Hube B."/>
            <person name="White T.C."/>
            <person name="Platzer M."/>
            <person name="Guthke R."/>
            <person name="Heitman J."/>
            <person name="Woestemeyer J."/>
            <person name="Zipfel P.F."/>
            <person name="Monod M."/>
            <person name="Brakhage A.A."/>
        </authorList>
    </citation>
    <scope>NUCLEOTIDE SEQUENCE [LARGE SCALE GENOMIC DNA]</scope>
    <source>
        <strain evidence="2">HKI 0517</strain>
    </source>
</reference>
<dbReference type="OrthoDB" id="5083627at2759"/>
<comment type="caution">
    <text evidence="1">The sequence shown here is derived from an EMBL/GenBank/DDBJ whole genome shotgun (WGS) entry which is preliminary data.</text>
</comment>
<dbReference type="AlphaFoldDB" id="D4DJ59"/>
<dbReference type="KEGG" id="tve:TRV_07225"/>
<protein>
    <submittedName>
        <fullName evidence="1">Uncharacterized protein</fullName>
    </submittedName>
</protein>
<dbReference type="RefSeq" id="XP_003018763.1">
    <property type="nucleotide sequence ID" value="XM_003018717.1"/>
</dbReference>
<dbReference type="GeneID" id="9581156"/>
<name>D4DJ59_TRIVH</name>
<evidence type="ECO:0000313" key="2">
    <source>
        <dbReference type="Proteomes" id="UP000008383"/>
    </source>
</evidence>
<evidence type="ECO:0000313" key="1">
    <source>
        <dbReference type="EMBL" id="EFE38118.1"/>
    </source>
</evidence>
<keyword evidence="2" id="KW-1185">Reference proteome</keyword>